<evidence type="ECO:0000256" key="1">
    <source>
        <dbReference type="SAM" id="Phobius"/>
    </source>
</evidence>
<feature type="transmembrane region" description="Helical" evidence="1">
    <location>
        <begin position="193"/>
        <end position="215"/>
    </location>
</feature>
<protein>
    <submittedName>
        <fullName evidence="2">Uncharacterized protein</fullName>
    </submittedName>
</protein>
<accession>A0A0F9K4Q6</accession>
<gene>
    <name evidence="2" type="ORF">LCGC14_1373430</name>
</gene>
<evidence type="ECO:0000313" key="2">
    <source>
        <dbReference type="EMBL" id="KKM77104.1"/>
    </source>
</evidence>
<keyword evidence="1" id="KW-0472">Membrane</keyword>
<name>A0A0F9K4Q6_9ZZZZ</name>
<sequence>MSVNPSTKNNEISSFSYAQELVKENGKNFLKIIRYSFEWTLIFFPNLESNSINNLVTFVKSGENAFVFPNIGRSFCKISDSLKSNISKLRKPLFDLIWDFFKLCKSLKNYNILNFGKKIFFSRLELIANVCSSYNSAEAISFEAKQLYKLNYGNNQNSLDKRLISFEDKIDRDPRVPDDVKVLRRLLKMVDQVGKIALGILFFLALFIATTKFFLPIETIILISNIGHTAFEKIYIEPLKKEEEKLQKN</sequence>
<keyword evidence="1" id="KW-1133">Transmembrane helix</keyword>
<dbReference type="EMBL" id="LAZR01008697">
    <property type="protein sequence ID" value="KKM77104.1"/>
    <property type="molecule type" value="Genomic_DNA"/>
</dbReference>
<dbReference type="AlphaFoldDB" id="A0A0F9K4Q6"/>
<organism evidence="2">
    <name type="scientific">marine sediment metagenome</name>
    <dbReference type="NCBI Taxonomy" id="412755"/>
    <lineage>
        <taxon>unclassified sequences</taxon>
        <taxon>metagenomes</taxon>
        <taxon>ecological metagenomes</taxon>
    </lineage>
</organism>
<reference evidence="2" key="1">
    <citation type="journal article" date="2015" name="Nature">
        <title>Complex archaea that bridge the gap between prokaryotes and eukaryotes.</title>
        <authorList>
            <person name="Spang A."/>
            <person name="Saw J.H."/>
            <person name="Jorgensen S.L."/>
            <person name="Zaremba-Niedzwiedzka K."/>
            <person name="Martijn J."/>
            <person name="Lind A.E."/>
            <person name="van Eijk R."/>
            <person name="Schleper C."/>
            <person name="Guy L."/>
            <person name="Ettema T.J."/>
        </authorList>
    </citation>
    <scope>NUCLEOTIDE SEQUENCE</scope>
</reference>
<comment type="caution">
    <text evidence="2">The sequence shown here is derived from an EMBL/GenBank/DDBJ whole genome shotgun (WGS) entry which is preliminary data.</text>
</comment>
<proteinExistence type="predicted"/>
<keyword evidence="1" id="KW-0812">Transmembrane</keyword>